<feature type="region of interest" description="Disordered" evidence="1">
    <location>
        <begin position="52"/>
        <end position="73"/>
    </location>
</feature>
<evidence type="ECO:0000313" key="3">
    <source>
        <dbReference type="Proteomes" id="UP000251088"/>
    </source>
</evidence>
<name>A0A2X3EKI5_KLEPN</name>
<evidence type="ECO:0000313" key="2">
    <source>
        <dbReference type="EMBL" id="SQC12709.1"/>
    </source>
</evidence>
<dbReference type="EMBL" id="UAWN01000006">
    <property type="protein sequence ID" value="SQC12709.1"/>
    <property type="molecule type" value="Genomic_DNA"/>
</dbReference>
<proteinExistence type="predicted"/>
<feature type="region of interest" description="Disordered" evidence="1">
    <location>
        <begin position="1"/>
        <end position="26"/>
    </location>
</feature>
<protein>
    <submittedName>
        <fullName evidence="2">Uncharacterized protein</fullName>
    </submittedName>
</protein>
<accession>A0A2X3EKI5</accession>
<sequence>MGETSGIGLGGDIRDDHQRTGGQRLAHRVAVRERHHRVGTHDPDRFDLAAANGGKQLHGGQPGGLRQPFRPPEAGQPLQIVWHKIHVRRQHRRQPADFAAAMALG</sequence>
<feature type="compositionally biased region" description="Gly residues" evidence="1">
    <location>
        <begin position="1"/>
        <end position="11"/>
    </location>
</feature>
<dbReference type="Proteomes" id="UP000251088">
    <property type="component" value="Unassembled WGS sequence"/>
</dbReference>
<gene>
    <name evidence="2" type="ORF">NCTC9128_01831</name>
</gene>
<evidence type="ECO:0000256" key="1">
    <source>
        <dbReference type="SAM" id="MobiDB-lite"/>
    </source>
</evidence>
<organism evidence="2 3">
    <name type="scientific">Klebsiella pneumoniae</name>
    <dbReference type="NCBI Taxonomy" id="573"/>
    <lineage>
        <taxon>Bacteria</taxon>
        <taxon>Pseudomonadati</taxon>
        <taxon>Pseudomonadota</taxon>
        <taxon>Gammaproteobacteria</taxon>
        <taxon>Enterobacterales</taxon>
        <taxon>Enterobacteriaceae</taxon>
        <taxon>Klebsiella/Raoultella group</taxon>
        <taxon>Klebsiella</taxon>
        <taxon>Klebsiella pneumoniae complex</taxon>
    </lineage>
</organism>
<reference evidence="2 3" key="1">
    <citation type="submission" date="2018-06" db="EMBL/GenBank/DDBJ databases">
        <authorList>
            <consortium name="Pathogen Informatics"/>
            <person name="Doyle S."/>
        </authorList>
    </citation>
    <scope>NUCLEOTIDE SEQUENCE [LARGE SCALE GENOMIC DNA]</scope>
    <source>
        <strain evidence="2 3">NCTC9128</strain>
    </source>
</reference>
<dbReference type="AlphaFoldDB" id="A0A2X3EKI5"/>